<accession>A0ABW5FVJ6</accession>
<keyword evidence="2" id="KW-1185">Reference proteome</keyword>
<evidence type="ECO:0000313" key="2">
    <source>
        <dbReference type="Proteomes" id="UP001597417"/>
    </source>
</evidence>
<sequence>MAKANVPATLVGPTAHPVDPDVFAMRLGFELAPDSAYVAAFLLVRFDEPRIEAADLRLSAEDAASAAVCVLGGGVFGWTLGDPEGNSPIPLTGEAYALLRGPATADAFTGTARLDVTTLRLGARRKHRRATESVRFTLRPPQGWTGTVFSQGKSHRTAAVRLCLAADMQRYSRFGTPEALRAQQRFVAVLARARAYAGVDETGVDLQQSGDGEFAILPPGLDESVVIPRLVEGLRTELARVNSDLSERARLRLRVALHRGHVAPGPNGWVGTATIAVHRLLDSDVLRKALDGRPGADFALIVPDLLYRDVVADHVVTAEFASVDVTVPAKGFEERAWIHLSS</sequence>
<comment type="caution">
    <text evidence="1">The sequence shown here is derived from an EMBL/GenBank/DDBJ whole genome shotgun (WGS) entry which is preliminary data.</text>
</comment>
<evidence type="ECO:0000313" key="1">
    <source>
        <dbReference type="EMBL" id="MFD2419063.1"/>
    </source>
</evidence>
<dbReference type="Proteomes" id="UP001597417">
    <property type="component" value="Unassembled WGS sequence"/>
</dbReference>
<gene>
    <name evidence="1" type="ORF">ACFSXZ_22280</name>
</gene>
<reference evidence="2" key="1">
    <citation type="journal article" date="2019" name="Int. J. Syst. Evol. Microbiol.">
        <title>The Global Catalogue of Microorganisms (GCM) 10K type strain sequencing project: providing services to taxonomists for standard genome sequencing and annotation.</title>
        <authorList>
            <consortium name="The Broad Institute Genomics Platform"/>
            <consortium name="The Broad Institute Genome Sequencing Center for Infectious Disease"/>
            <person name="Wu L."/>
            <person name="Ma J."/>
        </authorList>
    </citation>
    <scope>NUCLEOTIDE SEQUENCE [LARGE SCALE GENOMIC DNA]</scope>
    <source>
        <strain evidence="2">CGMCC 4.7645</strain>
    </source>
</reference>
<name>A0ABW5FVJ6_9PSEU</name>
<dbReference type="EMBL" id="JBHUKR010000011">
    <property type="protein sequence ID" value="MFD2419063.1"/>
    <property type="molecule type" value="Genomic_DNA"/>
</dbReference>
<organism evidence="1 2">
    <name type="scientific">Amycolatopsis pigmentata</name>
    <dbReference type="NCBI Taxonomy" id="450801"/>
    <lineage>
        <taxon>Bacteria</taxon>
        <taxon>Bacillati</taxon>
        <taxon>Actinomycetota</taxon>
        <taxon>Actinomycetes</taxon>
        <taxon>Pseudonocardiales</taxon>
        <taxon>Pseudonocardiaceae</taxon>
        <taxon>Amycolatopsis</taxon>
    </lineage>
</organism>
<proteinExistence type="predicted"/>
<evidence type="ECO:0008006" key="3">
    <source>
        <dbReference type="Google" id="ProtNLM"/>
    </source>
</evidence>
<dbReference type="RefSeq" id="WP_378267081.1">
    <property type="nucleotide sequence ID" value="NZ_JBHUKR010000011.1"/>
</dbReference>
<protein>
    <recommendedName>
        <fullName evidence="3">Phage protein D</fullName>
    </recommendedName>
</protein>